<reference evidence="1" key="1">
    <citation type="submission" date="2014-05" db="EMBL/GenBank/DDBJ databases">
        <authorList>
            <person name="Chronopoulou M."/>
        </authorList>
    </citation>
    <scope>NUCLEOTIDE SEQUENCE</scope>
    <source>
        <tissue evidence="1">Whole organism</tissue>
    </source>
</reference>
<dbReference type="AlphaFoldDB" id="A0A0K2UU03"/>
<protein>
    <submittedName>
        <fullName evidence="1">Uncharacterized protein</fullName>
    </submittedName>
</protein>
<dbReference type="EMBL" id="HACA01024169">
    <property type="protein sequence ID" value="CDW41530.1"/>
    <property type="molecule type" value="Transcribed_RNA"/>
</dbReference>
<evidence type="ECO:0000313" key="1">
    <source>
        <dbReference type="EMBL" id="CDW41530.1"/>
    </source>
</evidence>
<name>A0A0K2UU03_LEPSM</name>
<organism evidence="1">
    <name type="scientific">Lepeophtheirus salmonis</name>
    <name type="common">Salmon louse</name>
    <name type="synonym">Caligus salmonis</name>
    <dbReference type="NCBI Taxonomy" id="72036"/>
    <lineage>
        <taxon>Eukaryota</taxon>
        <taxon>Metazoa</taxon>
        <taxon>Ecdysozoa</taxon>
        <taxon>Arthropoda</taxon>
        <taxon>Crustacea</taxon>
        <taxon>Multicrustacea</taxon>
        <taxon>Hexanauplia</taxon>
        <taxon>Copepoda</taxon>
        <taxon>Siphonostomatoida</taxon>
        <taxon>Caligidae</taxon>
        <taxon>Lepeophtheirus</taxon>
    </lineage>
</organism>
<accession>A0A0K2UU03</accession>
<proteinExistence type="predicted"/>
<sequence>MTYKIGRSHTNSSDILQVKISTFFTYPHMS</sequence>